<dbReference type="PANTHER" id="PTHR31471">
    <property type="entry name" value="OS02G0116800 PROTEIN"/>
    <property type="match status" value="1"/>
</dbReference>
<feature type="compositionally biased region" description="Polar residues" evidence="3">
    <location>
        <begin position="186"/>
        <end position="205"/>
    </location>
</feature>
<reference evidence="5" key="1">
    <citation type="submission" date="2018-10" db="EMBL/GenBank/DDBJ databases">
        <title>Population genomic analysis revealed the cold adaptation of white poplar.</title>
        <authorList>
            <person name="Liu Y.-J."/>
        </authorList>
    </citation>
    <scope>NUCLEOTIDE SEQUENCE [LARGE SCALE GENOMIC DNA]</scope>
    <source>
        <strain evidence="5">PAL-ZL1</strain>
    </source>
</reference>
<comment type="caution">
    <text evidence="5">The sequence shown here is derived from an EMBL/GenBank/DDBJ whole genome shotgun (WGS) entry which is preliminary data.</text>
</comment>
<accession>A0A4U5Q2P7</accession>
<protein>
    <recommendedName>
        <fullName evidence="4">Remorin C-terminal domain-containing protein</fullName>
    </recommendedName>
</protein>
<dbReference type="InterPro" id="IPR005516">
    <property type="entry name" value="Remorin_C"/>
</dbReference>
<feature type="region of interest" description="Disordered" evidence="3">
    <location>
        <begin position="186"/>
        <end position="211"/>
    </location>
</feature>
<dbReference type="AlphaFoldDB" id="A0A4U5Q2P7"/>
<feature type="compositionally biased region" description="Basic and acidic residues" evidence="3">
    <location>
        <begin position="109"/>
        <end position="118"/>
    </location>
</feature>
<dbReference type="STRING" id="43335.A0A4U5Q2P7"/>
<feature type="region of interest" description="Disordered" evidence="3">
    <location>
        <begin position="78"/>
        <end position="163"/>
    </location>
</feature>
<name>A0A4U5Q2P7_POPAL</name>
<comment type="similarity">
    <text evidence="1">Belongs to the remorin family.</text>
</comment>
<evidence type="ECO:0000259" key="4">
    <source>
        <dbReference type="Pfam" id="PF03763"/>
    </source>
</evidence>
<sequence>MPELLCHRDQISSRSGFRARDASPDSVIFTLESNFSLFTSTSASGDRCSFASDAYDHEYLASEISLCAMQHLAAHDQHESYWRGPDPNKPSTVGNNNNQHTHTHTRPSRKAEKAKVQKEEDDNNLLDSARSSFSLALKECQESRSRSDAITKKPDRRRPASLDLNYVVTSPSPRLGNMKKSIVYSSRKSGTFPSPGTPNYHSSAGMQKGWSSERVPLPNNSNRRQVMNATAAAVSPFNNNTNNNNNGRTLPSKWEDAERWIFSPVSGDGFVRSSIQPAQRKPKSKSGPLGPPGVAYYSLYSPAIQVFDGRNMGNFIAGSPFSASVIAADGLAVKSNGSHGVAFPLRTEPCMARSVSVHGCSEMLAQSSLPSQDEKLDGLKDAATDISCAVSRRDMATQMSPEGSNHSSPTRQPSFSVSTPSSLPIVELQGFNSSKSEVRDVQVDERVTITRWSKKHRARNHGKSSEIVDDWRKEAADALSSGLDVSEAGESISKVKREEAKITAWENLQKAKAEAEIRKLEMKLEKKRSSSMDRIMNKLRSAQKRAQEMRSSNLSKGFPEWLFHVPCFLISHPAICSYALIDIIPGQSGGKLLAHEEQLLGLSFQMGRKTLDVTVLITYLTCPRKMEEPLRGDHKTSNQLPDSIQEFGYGEKQREVVLVRLFCTCIPKNTCKRKLCHRKAI</sequence>
<feature type="compositionally biased region" description="Polar residues" evidence="3">
    <location>
        <begin position="125"/>
        <end position="134"/>
    </location>
</feature>
<feature type="domain" description="Remorin C-terminal" evidence="4">
    <location>
        <begin position="485"/>
        <end position="552"/>
    </location>
</feature>
<feature type="coiled-coil region" evidence="2">
    <location>
        <begin position="510"/>
        <end position="552"/>
    </location>
</feature>
<gene>
    <name evidence="5" type="ORF">D5086_0000159070</name>
</gene>
<proteinExistence type="inferred from homology"/>
<evidence type="ECO:0000256" key="3">
    <source>
        <dbReference type="SAM" id="MobiDB-lite"/>
    </source>
</evidence>
<keyword evidence="2" id="KW-0175">Coiled coil</keyword>
<organism evidence="5">
    <name type="scientific">Populus alba</name>
    <name type="common">White poplar</name>
    <dbReference type="NCBI Taxonomy" id="43335"/>
    <lineage>
        <taxon>Eukaryota</taxon>
        <taxon>Viridiplantae</taxon>
        <taxon>Streptophyta</taxon>
        <taxon>Embryophyta</taxon>
        <taxon>Tracheophyta</taxon>
        <taxon>Spermatophyta</taxon>
        <taxon>Magnoliopsida</taxon>
        <taxon>eudicotyledons</taxon>
        <taxon>Gunneridae</taxon>
        <taxon>Pentapetalae</taxon>
        <taxon>rosids</taxon>
        <taxon>fabids</taxon>
        <taxon>Malpighiales</taxon>
        <taxon>Salicaceae</taxon>
        <taxon>Saliceae</taxon>
        <taxon>Populus</taxon>
    </lineage>
</organism>
<feature type="compositionally biased region" description="Polar residues" evidence="3">
    <location>
        <begin position="397"/>
        <end position="420"/>
    </location>
</feature>
<evidence type="ECO:0000313" key="5">
    <source>
        <dbReference type="EMBL" id="TKS02827.1"/>
    </source>
</evidence>
<dbReference type="PANTHER" id="PTHR31471:SF13">
    <property type="entry name" value="REMORIN FAMILY PROTEIN"/>
    <property type="match status" value="1"/>
</dbReference>
<feature type="compositionally biased region" description="Basic and acidic residues" evidence="3">
    <location>
        <begin position="139"/>
        <end position="160"/>
    </location>
</feature>
<dbReference type="Pfam" id="PF03763">
    <property type="entry name" value="Remorin_C"/>
    <property type="match status" value="1"/>
</dbReference>
<evidence type="ECO:0000256" key="1">
    <source>
        <dbReference type="ARBA" id="ARBA00005711"/>
    </source>
</evidence>
<feature type="region of interest" description="Disordered" evidence="3">
    <location>
        <begin position="396"/>
        <end position="420"/>
    </location>
</feature>
<dbReference type="EMBL" id="RCHU01000512">
    <property type="protein sequence ID" value="TKS02827.1"/>
    <property type="molecule type" value="Genomic_DNA"/>
</dbReference>
<evidence type="ECO:0000256" key="2">
    <source>
        <dbReference type="SAM" id="Coils"/>
    </source>
</evidence>